<accession>A0ABP3NH22</accession>
<sequence length="86" mass="9198">MSKTEQGAVRKVRRRLRFWLRLLGALIALFVIAVVVSAVVIAQDPSRAASGVNGFLSALDDGAKAVLSAPIAFFQALVSFVDQVLN</sequence>
<gene>
    <name evidence="2" type="ORF">GCM10009533_47280</name>
</gene>
<evidence type="ECO:0000256" key="1">
    <source>
        <dbReference type="SAM" id="Phobius"/>
    </source>
</evidence>
<reference evidence="3" key="1">
    <citation type="journal article" date="2019" name="Int. J. Syst. Evol. Microbiol.">
        <title>The Global Catalogue of Microorganisms (GCM) 10K type strain sequencing project: providing services to taxonomists for standard genome sequencing and annotation.</title>
        <authorList>
            <consortium name="The Broad Institute Genomics Platform"/>
            <consortium name="The Broad Institute Genome Sequencing Center for Infectious Disease"/>
            <person name="Wu L."/>
            <person name="Ma J."/>
        </authorList>
    </citation>
    <scope>NUCLEOTIDE SEQUENCE [LARGE SCALE GENOMIC DNA]</scope>
    <source>
        <strain evidence="3">JCM 10303</strain>
    </source>
</reference>
<keyword evidence="3" id="KW-1185">Reference proteome</keyword>
<evidence type="ECO:0000313" key="2">
    <source>
        <dbReference type="EMBL" id="GAA0542831.1"/>
    </source>
</evidence>
<organism evidence="2 3">
    <name type="scientific">Saccharopolyspora erythraea</name>
    <name type="common">Streptomyces erythraeus</name>
    <dbReference type="NCBI Taxonomy" id="1836"/>
    <lineage>
        <taxon>Bacteria</taxon>
        <taxon>Bacillati</taxon>
        <taxon>Actinomycetota</taxon>
        <taxon>Actinomycetes</taxon>
        <taxon>Pseudonocardiales</taxon>
        <taxon>Pseudonocardiaceae</taxon>
        <taxon>Saccharopolyspora</taxon>
    </lineage>
</organism>
<proteinExistence type="predicted"/>
<dbReference type="Proteomes" id="UP001500729">
    <property type="component" value="Unassembled WGS sequence"/>
</dbReference>
<protein>
    <submittedName>
        <fullName evidence="2">Uncharacterized protein</fullName>
    </submittedName>
</protein>
<dbReference type="RefSeq" id="WP_009946659.1">
    <property type="nucleotide sequence ID" value="NZ_BAAAGS010000035.1"/>
</dbReference>
<comment type="caution">
    <text evidence="2">The sequence shown here is derived from an EMBL/GenBank/DDBJ whole genome shotgun (WGS) entry which is preliminary data.</text>
</comment>
<keyword evidence="1" id="KW-0472">Membrane</keyword>
<feature type="transmembrane region" description="Helical" evidence="1">
    <location>
        <begin position="20"/>
        <end position="42"/>
    </location>
</feature>
<dbReference type="EMBL" id="BAAAGS010000035">
    <property type="protein sequence ID" value="GAA0542831.1"/>
    <property type="molecule type" value="Genomic_DNA"/>
</dbReference>
<keyword evidence="1" id="KW-1133">Transmembrane helix</keyword>
<keyword evidence="1" id="KW-0812">Transmembrane</keyword>
<feature type="transmembrane region" description="Helical" evidence="1">
    <location>
        <begin position="62"/>
        <end position="81"/>
    </location>
</feature>
<name>A0ABP3NH22_SACER</name>
<evidence type="ECO:0000313" key="3">
    <source>
        <dbReference type="Proteomes" id="UP001500729"/>
    </source>
</evidence>